<dbReference type="Proteomes" id="UP001227268">
    <property type="component" value="Unassembled WGS sequence"/>
</dbReference>
<sequence>MGSSSSKAVRKLPKAPPTWAGARTAGEFKYPEGILPLGADKVQPPSRGPSGDSTKSPGGSLDYSVIHPSGAGTEHATGRKSVHASEKKDATIMRDGVDPDFMANLSRLGQVAVPKQGLSFEKQAPALRTMLSRSTDYTSTSSVPPPNCLTASMLSSLLDRIKTIPKGQSVAKLCKEYNITEAKLNGLTRWVNSPSVDKDRTQVVLSEDGEESVKMMAVWVDRTTAEPKALPSTS</sequence>
<protein>
    <submittedName>
        <fullName evidence="1">Uncharacterized protein</fullName>
    </submittedName>
</protein>
<organism evidence="1 2">
    <name type="scientific">Naganishia friedmannii</name>
    <dbReference type="NCBI Taxonomy" id="89922"/>
    <lineage>
        <taxon>Eukaryota</taxon>
        <taxon>Fungi</taxon>
        <taxon>Dikarya</taxon>
        <taxon>Basidiomycota</taxon>
        <taxon>Agaricomycotina</taxon>
        <taxon>Tremellomycetes</taxon>
        <taxon>Filobasidiales</taxon>
        <taxon>Filobasidiaceae</taxon>
        <taxon>Naganishia</taxon>
    </lineage>
</organism>
<comment type="caution">
    <text evidence="1">The sequence shown here is derived from an EMBL/GenBank/DDBJ whole genome shotgun (WGS) entry which is preliminary data.</text>
</comment>
<name>A0ACC2VEQ7_9TREE</name>
<reference evidence="1" key="1">
    <citation type="submission" date="2023-04" db="EMBL/GenBank/DDBJ databases">
        <title>Draft Genome sequencing of Naganishia species isolated from polar environments using Oxford Nanopore Technology.</title>
        <authorList>
            <person name="Leo P."/>
            <person name="Venkateswaran K."/>
        </authorList>
    </citation>
    <scope>NUCLEOTIDE SEQUENCE</scope>
    <source>
        <strain evidence="1">MNA-CCFEE 5423</strain>
    </source>
</reference>
<evidence type="ECO:0000313" key="1">
    <source>
        <dbReference type="EMBL" id="KAJ9097618.1"/>
    </source>
</evidence>
<gene>
    <name evidence="1" type="ORF">QFC21_004654</name>
</gene>
<keyword evidence="2" id="KW-1185">Reference proteome</keyword>
<proteinExistence type="predicted"/>
<accession>A0ACC2VEQ7</accession>
<evidence type="ECO:0000313" key="2">
    <source>
        <dbReference type="Proteomes" id="UP001227268"/>
    </source>
</evidence>
<dbReference type="EMBL" id="JASBWT010000016">
    <property type="protein sequence ID" value="KAJ9097618.1"/>
    <property type="molecule type" value="Genomic_DNA"/>
</dbReference>